<sequence>MASLLLKAEPLYSLRACHEQESHYPIGGDLATRVFGAVHTGRKLDNGRRSARHRHGIRASGVDVGFKAFKKKAESGQNADLKRAAEKPLPEIQEPLKMAQDLAAKKGVQ</sequence>
<feature type="compositionally biased region" description="Basic and acidic residues" evidence="1">
    <location>
        <begin position="80"/>
        <end position="89"/>
    </location>
</feature>
<dbReference type="Proteomes" id="UP000027466">
    <property type="component" value="Unassembled WGS sequence"/>
</dbReference>
<comment type="caution">
    <text evidence="2">The sequence shown here is derived from an EMBL/GenBank/DDBJ whole genome shotgun (WGS) entry which is preliminary data.</text>
</comment>
<accession>A0A069PCC2</accession>
<feature type="region of interest" description="Disordered" evidence="1">
    <location>
        <begin position="73"/>
        <end position="109"/>
    </location>
</feature>
<evidence type="ECO:0000313" key="2">
    <source>
        <dbReference type="EMBL" id="KDR38333.1"/>
    </source>
</evidence>
<protein>
    <submittedName>
        <fullName evidence="2">Uncharacterized protein</fullName>
    </submittedName>
</protein>
<name>A0A069PCC2_9BURK</name>
<organism evidence="2 3">
    <name type="scientific">Caballeronia glathei</name>
    <dbReference type="NCBI Taxonomy" id="60547"/>
    <lineage>
        <taxon>Bacteria</taxon>
        <taxon>Pseudomonadati</taxon>
        <taxon>Pseudomonadota</taxon>
        <taxon>Betaproteobacteria</taxon>
        <taxon>Burkholderiales</taxon>
        <taxon>Burkholderiaceae</taxon>
        <taxon>Caballeronia</taxon>
    </lineage>
</organism>
<keyword evidence="3" id="KW-1185">Reference proteome</keyword>
<evidence type="ECO:0000313" key="3">
    <source>
        <dbReference type="Proteomes" id="UP000027466"/>
    </source>
</evidence>
<proteinExistence type="predicted"/>
<evidence type="ECO:0000256" key="1">
    <source>
        <dbReference type="SAM" id="MobiDB-lite"/>
    </source>
</evidence>
<gene>
    <name evidence="2" type="ORF">BG61_41460</name>
</gene>
<reference evidence="2 3" key="1">
    <citation type="submission" date="2014-03" db="EMBL/GenBank/DDBJ databases">
        <title>Draft Genome Sequences of Four Burkholderia Strains.</title>
        <authorList>
            <person name="Liu X.Y."/>
            <person name="Li C.X."/>
            <person name="Xu J.H."/>
        </authorList>
    </citation>
    <scope>NUCLEOTIDE SEQUENCE [LARGE SCALE GENOMIC DNA]</scope>
    <source>
        <strain evidence="2 3">DSM 50014</strain>
    </source>
</reference>
<dbReference type="EMBL" id="JFHC01000095">
    <property type="protein sequence ID" value="KDR38333.1"/>
    <property type="molecule type" value="Genomic_DNA"/>
</dbReference>
<dbReference type="AlphaFoldDB" id="A0A069PCC2"/>